<keyword evidence="2" id="KW-0963">Cytoplasm</keyword>
<dbReference type="InterPro" id="IPR011545">
    <property type="entry name" value="DEAD/DEAH_box_helicase_dom"/>
</dbReference>
<dbReference type="PANTHER" id="PTHR47959">
    <property type="entry name" value="ATP-DEPENDENT RNA HELICASE RHLE-RELATED"/>
    <property type="match status" value="1"/>
</dbReference>
<dbReference type="InterPro" id="IPR044742">
    <property type="entry name" value="DEAD/DEAH_RhlB"/>
</dbReference>
<proteinExistence type="inferred from homology"/>
<dbReference type="GO" id="GO:0009266">
    <property type="term" value="P:response to temperature stimulus"/>
    <property type="evidence" value="ECO:0007669"/>
    <property type="project" value="UniProtKB-ARBA"/>
</dbReference>
<dbReference type="AlphaFoldDB" id="A0A9D2U9M9"/>
<dbReference type="CDD" id="cd00268">
    <property type="entry name" value="DEADc"/>
    <property type="match status" value="1"/>
</dbReference>
<dbReference type="InterPro" id="IPR000629">
    <property type="entry name" value="RNA-helicase_DEAD-box_CS"/>
</dbReference>
<evidence type="ECO:0000259" key="13">
    <source>
        <dbReference type="PROSITE" id="PS51194"/>
    </source>
</evidence>
<dbReference type="GO" id="GO:0003676">
    <property type="term" value="F:nucleic acid binding"/>
    <property type="evidence" value="ECO:0007669"/>
    <property type="project" value="InterPro"/>
</dbReference>
<dbReference type="GO" id="GO:0005829">
    <property type="term" value="C:cytosol"/>
    <property type="evidence" value="ECO:0007669"/>
    <property type="project" value="TreeGrafter"/>
</dbReference>
<evidence type="ECO:0000256" key="6">
    <source>
        <dbReference type="ARBA" id="ARBA00022840"/>
    </source>
</evidence>
<dbReference type="GO" id="GO:0042255">
    <property type="term" value="P:ribosome assembly"/>
    <property type="evidence" value="ECO:0007669"/>
    <property type="project" value="UniProtKB-ARBA"/>
</dbReference>
<dbReference type="Proteomes" id="UP000823889">
    <property type="component" value="Unassembled WGS sequence"/>
</dbReference>
<dbReference type="GO" id="GO:0016787">
    <property type="term" value="F:hydrolase activity"/>
    <property type="evidence" value="ECO:0007669"/>
    <property type="project" value="UniProtKB-KW"/>
</dbReference>
<evidence type="ECO:0000256" key="7">
    <source>
        <dbReference type="ARBA" id="ARBA00038437"/>
    </source>
</evidence>
<evidence type="ECO:0000313" key="15">
    <source>
        <dbReference type="EMBL" id="HJD44793.1"/>
    </source>
</evidence>
<evidence type="ECO:0000256" key="3">
    <source>
        <dbReference type="ARBA" id="ARBA00022741"/>
    </source>
</evidence>
<sequence>MKETNSNTANAKPHFKEFGLHPDLLRAVLEAGYEHPTPIQAKALTPVINGSDVMGAAQTGTGKTAAFSLPILHRLMPLANSSASPARHPIRALILTPTRELADQVAHSVELYAKYTPLRSAVVFGGVDIQAQKAQLRQGCEVLIATPGRLLDHLTQGNLNLSQVGILVLDEADRMLDMGFMPDLERIVRALPAQRQSLLFSATFSPEIRKLAGNFLKDQPISIEVAARNATADTVTQLVHKLHENQKRQALAHIVRSKGLRQVIAFTNTKAGAARLARQLEQDGLRVESIHGNRTQLERMKVLDAFKAEELDILVATDVAARGI</sequence>
<name>A0A9D2U9M9_9BURK</name>
<reference evidence="15" key="1">
    <citation type="journal article" date="2021" name="PeerJ">
        <title>Extensive microbial diversity within the chicken gut microbiome revealed by metagenomics and culture.</title>
        <authorList>
            <person name="Gilroy R."/>
            <person name="Ravi A."/>
            <person name="Getino M."/>
            <person name="Pursley I."/>
            <person name="Horton D.L."/>
            <person name="Alikhan N.F."/>
            <person name="Baker D."/>
            <person name="Gharbi K."/>
            <person name="Hall N."/>
            <person name="Watson M."/>
            <person name="Adriaenssens E.M."/>
            <person name="Foster-Nyarko E."/>
            <person name="Jarju S."/>
            <person name="Secka A."/>
            <person name="Antonio M."/>
            <person name="Oren A."/>
            <person name="Chaudhuri R.R."/>
            <person name="La Ragione R."/>
            <person name="Hildebrand F."/>
            <person name="Pallen M.J."/>
        </authorList>
    </citation>
    <scope>NUCLEOTIDE SEQUENCE</scope>
    <source>
        <strain evidence="15">9264</strain>
    </source>
</reference>
<reference evidence="15" key="2">
    <citation type="submission" date="2021-04" db="EMBL/GenBank/DDBJ databases">
        <authorList>
            <person name="Gilroy R."/>
        </authorList>
    </citation>
    <scope>NUCLEOTIDE SEQUENCE</scope>
    <source>
        <strain evidence="15">9264</strain>
    </source>
</reference>
<dbReference type="InterPro" id="IPR014014">
    <property type="entry name" value="RNA_helicase_DEAD_Q_motif"/>
</dbReference>
<keyword evidence="3 11" id="KW-0547">Nucleotide-binding</keyword>
<evidence type="ECO:0000259" key="14">
    <source>
        <dbReference type="PROSITE" id="PS51195"/>
    </source>
</evidence>
<dbReference type="Pfam" id="PF00271">
    <property type="entry name" value="Helicase_C"/>
    <property type="match status" value="1"/>
</dbReference>
<protein>
    <recommendedName>
        <fullName evidence="9">DEAD-box ATP-dependent RNA helicase RhpA</fullName>
        <ecNumber evidence="1">3.6.4.13</ecNumber>
    </recommendedName>
</protein>
<feature type="domain" description="Helicase C-terminal" evidence="13">
    <location>
        <begin position="234"/>
        <end position="324"/>
    </location>
</feature>
<comment type="catalytic activity">
    <reaction evidence="8">
        <text>ATP + H2O = ADP + phosphate + H(+)</text>
        <dbReference type="Rhea" id="RHEA:13065"/>
        <dbReference type="ChEBI" id="CHEBI:15377"/>
        <dbReference type="ChEBI" id="CHEBI:15378"/>
        <dbReference type="ChEBI" id="CHEBI:30616"/>
        <dbReference type="ChEBI" id="CHEBI:43474"/>
        <dbReference type="ChEBI" id="CHEBI:456216"/>
        <dbReference type="EC" id="3.6.4.13"/>
    </reaction>
</comment>
<dbReference type="Gene3D" id="3.40.50.300">
    <property type="entry name" value="P-loop containing nucleotide triphosphate hydrolases"/>
    <property type="match status" value="2"/>
</dbReference>
<evidence type="ECO:0000256" key="2">
    <source>
        <dbReference type="ARBA" id="ARBA00022490"/>
    </source>
</evidence>
<dbReference type="InterPro" id="IPR027417">
    <property type="entry name" value="P-loop_NTPase"/>
</dbReference>
<dbReference type="PROSITE" id="PS51192">
    <property type="entry name" value="HELICASE_ATP_BIND_1"/>
    <property type="match status" value="1"/>
</dbReference>
<dbReference type="GO" id="GO:0003724">
    <property type="term" value="F:RNA helicase activity"/>
    <property type="evidence" value="ECO:0007669"/>
    <property type="project" value="UniProtKB-EC"/>
</dbReference>
<dbReference type="PANTHER" id="PTHR47959:SF13">
    <property type="entry name" value="ATP-DEPENDENT RNA HELICASE RHLE"/>
    <property type="match status" value="1"/>
</dbReference>
<evidence type="ECO:0000256" key="10">
    <source>
        <dbReference type="PROSITE-ProRule" id="PRU00552"/>
    </source>
</evidence>
<evidence type="ECO:0000259" key="12">
    <source>
        <dbReference type="PROSITE" id="PS51192"/>
    </source>
</evidence>
<dbReference type="InterPro" id="IPR050079">
    <property type="entry name" value="DEAD_box_RNA_helicase"/>
</dbReference>
<evidence type="ECO:0000256" key="9">
    <source>
        <dbReference type="ARBA" id="ARBA00074363"/>
    </source>
</evidence>
<accession>A0A9D2U9M9</accession>
<dbReference type="InterPro" id="IPR014001">
    <property type="entry name" value="Helicase_ATP-bd"/>
</dbReference>
<feature type="domain" description="DEAD-box RNA helicase Q" evidence="14">
    <location>
        <begin position="13"/>
        <end position="41"/>
    </location>
</feature>
<keyword evidence="6 11" id="KW-0067">ATP-binding</keyword>
<dbReference type="GO" id="GO:0005524">
    <property type="term" value="F:ATP binding"/>
    <property type="evidence" value="ECO:0007669"/>
    <property type="project" value="UniProtKB-KW"/>
</dbReference>
<dbReference type="InterPro" id="IPR001650">
    <property type="entry name" value="Helicase_C-like"/>
</dbReference>
<evidence type="ECO:0000256" key="1">
    <source>
        <dbReference type="ARBA" id="ARBA00012552"/>
    </source>
</evidence>
<comment type="caution">
    <text evidence="15">The sequence shown here is derived from an EMBL/GenBank/DDBJ whole genome shotgun (WGS) entry which is preliminary data.</text>
</comment>
<dbReference type="FunFam" id="3.40.50.300:FF:000108">
    <property type="entry name" value="ATP-dependent RNA helicase RhlE"/>
    <property type="match status" value="1"/>
</dbReference>
<dbReference type="PROSITE" id="PS51195">
    <property type="entry name" value="Q_MOTIF"/>
    <property type="match status" value="1"/>
</dbReference>
<feature type="non-terminal residue" evidence="15">
    <location>
        <position position="324"/>
    </location>
</feature>
<dbReference type="EC" id="3.6.4.13" evidence="1"/>
<keyword evidence="4 11" id="KW-0378">Hydrolase</keyword>
<evidence type="ECO:0000256" key="4">
    <source>
        <dbReference type="ARBA" id="ARBA00022801"/>
    </source>
</evidence>
<keyword evidence="5 11" id="KW-0347">Helicase</keyword>
<dbReference type="SMART" id="SM00487">
    <property type="entry name" value="DEXDc"/>
    <property type="match status" value="1"/>
</dbReference>
<feature type="domain" description="Helicase ATP-binding" evidence="12">
    <location>
        <begin position="44"/>
        <end position="222"/>
    </location>
</feature>
<dbReference type="CDD" id="cd18787">
    <property type="entry name" value="SF2_C_DEAD"/>
    <property type="match status" value="1"/>
</dbReference>
<dbReference type="EMBL" id="DWUQ01000151">
    <property type="protein sequence ID" value="HJD44793.1"/>
    <property type="molecule type" value="Genomic_DNA"/>
</dbReference>
<dbReference type="PROSITE" id="PS51194">
    <property type="entry name" value="HELICASE_CTER"/>
    <property type="match status" value="1"/>
</dbReference>
<dbReference type="PROSITE" id="PS00039">
    <property type="entry name" value="DEAD_ATP_HELICASE"/>
    <property type="match status" value="1"/>
</dbReference>
<evidence type="ECO:0000313" key="16">
    <source>
        <dbReference type="Proteomes" id="UP000823889"/>
    </source>
</evidence>
<evidence type="ECO:0000256" key="5">
    <source>
        <dbReference type="ARBA" id="ARBA00022806"/>
    </source>
</evidence>
<evidence type="ECO:0000256" key="11">
    <source>
        <dbReference type="RuleBase" id="RU000492"/>
    </source>
</evidence>
<organism evidence="15 16">
    <name type="scientific">Candidatus Paenalcaligenes intestinipullorum</name>
    <dbReference type="NCBI Taxonomy" id="2838718"/>
    <lineage>
        <taxon>Bacteria</taxon>
        <taxon>Pseudomonadati</taxon>
        <taxon>Pseudomonadota</taxon>
        <taxon>Betaproteobacteria</taxon>
        <taxon>Burkholderiales</taxon>
        <taxon>Alcaligenaceae</taxon>
        <taxon>Paenalcaligenes</taxon>
    </lineage>
</organism>
<dbReference type="SUPFAM" id="SSF52540">
    <property type="entry name" value="P-loop containing nucleoside triphosphate hydrolases"/>
    <property type="match status" value="2"/>
</dbReference>
<feature type="short sequence motif" description="Q motif" evidence="10">
    <location>
        <begin position="13"/>
        <end position="41"/>
    </location>
</feature>
<gene>
    <name evidence="15" type="ORF">H9906_07175</name>
</gene>
<evidence type="ECO:0000256" key="8">
    <source>
        <dbReference type="ARBA" id="ARBA00047984"/>
    </source>
</evidence>
<dbReference type="Pfam" id="PF00270">
    <property type="entry name" value="DEAD"/>
    <property type="match status" value="1"/>
</dbReference>
<comment type="similarity">
    <text evidence="7 11">Belongs to the DEAD box helicase family.</text>
</comment>